<dbReference type="PANTHER" id="PTHR10622:SF10">
    <property type="entry name" value="HET DOMAIN-CONTAINING PROTEIN"/>
    <property type="match status" value="1"/>
</dbReference>
<dbReference type="InterPro" id="IPR010730">
    <property type="entry name" value="HET"/>
</dbReference>
<evidence type="ECO:0000313" key="3">
    <source>
        <dbReference type="EMBL" id="OJT15600.1"/>
    </source>
</evidence>
<comment type="caution">
    <text evidence="3">The sequence shown here is derived from an EMBL/GenBank/DDBJ whole genome shotgun (WGS) entry which is preliminary data.</text>
</comment>
<accession>A0A1M2W786</accession>
<dbReference type="EMBL" id="MNAD01000147">
    <property type="protein sequence ID" value="OJT15600.1"/>
    <property type="molecule type" value="Genomic_DNA"/>
</dbReference>
<dbReference type="STRING" id="154538.A0A1M2W786"/>
<proteinExistence type="predicted"/>
<dbReference type="Pfam" id="PF06985">
    <property type="entry name" value="HET"/>
    <property type="match status" value="1"/>
</dbReference>
<protein>
    <submittedName>
        <fullName evidence="3">Vegetative incompatibility protein HET-E-1</fullName>
    </submittedName>
</protein>
<dbReference type="Pfam" id="PF26640">
    <property type="entry name" value="DUF8212"/>
    <property type="match status" value="1"/>
</dbReference>
<keyword evidence="4" id="KW-1185">Reference proteome</keyword>
<dbReference type="OrthoDB" id="674604at2759"/>
<dbReference type="AlphaFoldDB" id="A0A1M2W786"/>
<sequence>MLLPAKFVWIADPSTVRYAILSHTWRTEEEGGEQSYDDVRKLQATTRHTSPRLLSRFRRTASRPSSVLTHSALSEKVKGFCKIAREAGYELVWIDSCCIDSSSSAELSEAINSMYQWYRLADVCYVYLADVPDGDKPAARDSAFRTSRWRTRGWTLQELIAPKRVVFLTRTWRFLGTKMGFASTLEEITGIDFAILTGTAELESVSVARRMSWAAGRKTKRIEDEAYCLMGLFGVHMATIYGEGRNAFLRLQEEIIKTIPDQSIFAWGRSCTVMCDIPRNKPFVPPPAKPMYHLETSRHGLGLLALSPQDFESARDVAPLPLEEFASLLGGVPDDFKLPSLHCLFTPQGVALHLLLLDLSAELIQIPEVLFEYHTGPVRSVHCTRQEEFQTLALLRCHDEYGSLVALPLSKLPDVVPARVQEPLVVATHAACHLPEHLHIRPRSIRLGKSTLATARAQLPAPRKVREVYIRRHLSSGLYHNDPSSTLGPHRSFGNPVTVNIARESVEELASLGFKASPLACWYADTHLDQTLTANATFHSGGDTNGDSGQDIKVGVILTNTAAMEMAPPVWSTSAHFSVDHFFRTPFLGRRSPVPNPAAGRPATSMSSHCDYAAAEAPCADDSGGRRTSTVRRTEAGALHAQAEFVLHTDADWESDAADTRLLRVAVRGTPGPRAAGYAFELTVELSERSRPKRFVGALPARAPVAKPALAMAVDGAARDEVGSVATSRTAVDMSSIWMNAAGAPFELSSLNLPKPGEPLTGSGGPVAGTPLTKVSMIDERKHRAFSGESMIDIGMAS</sequence>
<dbReference type="Proteomes" id="UP000184267">
    <property type="component" value="Unassembled WGS sequence"/>
</dbReference>
<name>A0A1M2W786_TRAPU</name>
<dbReference type="PANTHER" id="PTHR10622">
    <property type="entry name" value="HET DOMAIN-CONTAINING PROTEIN"/>
    <property type="match status" value="1"/>
</dbReference>
<evidence type="ECO:0000259" key="2">
    <source>
        <dbReference type="Pfam" id="PF26640"/>
    </source>
</evidence>
<feature type="domain" description="Heterokaryon incompatibility" evidence="1">
    <location>
        <begin position="18"/>
        <end position="131"/>
    </location>
</feature>
<evidence type="ECO:0000259" key="1">
    <source>
        <dbReference type="Pfam" id="PF06985"/>
    </source>
</evidence>
<reference evidence="3 4" key="1">
    <citation type="submission" date="2016-10" db="EMBL/GenBank/DDBJ databases">
        <title>Genome sequence of the basidiomycete white-rot fungus Trametes pubescens.</title>
        <authorList>
            <person name="Makela M.R."/>
            <person name="Granchi Z."/>
            <person name="Peng M."/>
            <person name="De Vries R.P."/>
            <person name="Grigoriev I."/>
            <person name="Riley R."/>
            <person name="Hilden K."/>
        </authorList>
    </citation>
    <scope>NUCLEOTIDE SEQUENCE [LARGE SCALE GENOMIC DNA]</scope>
    <source>
        <strain evidence="3 4">FBCC735</strain>
    </source>
</reference>
<feature type="domain" description="DUF8212" evidence="2">
    <location>
        <begin position="246"/>
        <end position="400"/>
    </location>
</feature>
<gene>
    <name evidence="3" type="ORF">TRAPUB_5928</name>
</gene>
<organism evidence="3 4">
    <name type="scientific">Trametes pubescens</name>
    <name type="common">White-rot fungus</name>
    <dbReference type="NCBI Taxonomy" id="154538"/>
    <lineage>
        <taxon>Eukaryota</taxon>
        <taxon>Fungi</taxon>
        <taxon>Dikarya</taxon>
        <taxon>Basidiomycota</taxon>
        <taxon>Agaricomycotina</taxon>
        <taxon>Agaricomycetes</taxon>
        <taxon>Polyporales</taxon>
        <taxon>Polyporaceae</taxon>
        <taxon>Trametes</taxon>
    </lineage>
</organism>
<dbReference type="InterPro" id="IPR058525">
    <property type="entry name" value="DUF8212"/>
</dbReference>
<evidence type="ECO:0000313" key="4">
    <source>
        <dbReference type="Proteomes" id="UP000184267"/>
    </source>
</evidence>